<proteinExistence type="predicted"/>
<dbReference type="AlphaFoldDB" id="A0A015JLB4"/>
<dbReference type="EMBL" id="JEMT01017458">
    <property type="protein sequence ID" value="EXX68000.1"/>
    <property type="molecule type" value="Genomic_DNA"/>
</dbReference>
<organism evidence="1 2">
    <name type="scientific">Rhizophagus irregularis (strain DAOM 197198w)</name>
    <name type="common">Glomus intraradices</name>
    <dbReference type="NCBI Taxonomy" id="1432141"/>
    <lineage>
        <taxon>Eukaryota</taxon>
        <taxon>Fungi</taxon>
        <taxon>Fungi incertae sedis</taxon>
        <taxon>Mucoromycota</taxon>
        <taxon>Glomeromycotina</taxon>
        <taxon>Glomeromycetes</taxon>
        <taxon>Glomerales</taxon>
        <taxon>Glomeraceae</taxon>
        <taxon>Rhizophagus</taxon>
    </lineage>
</organism>
<comment type="caution">
    <text evidence="1">The sequence shown here is derived from an EMBL/GenBank/DDBJ whole genome shotgun (WGS) entry which is preliminary data.</text>
</comment>
<evidence type="ECO:0000313" key="2">
    <source>
        <dbReference type="Proteomes" id="UP000022910"/>
    </source>
</evidence>
<dbReference type="Proteomes" id="UP000022910">
    <property type="component" value="Unassembled WGS sequence"/>
</dbReference>
<dbReference type="HOGENOM" id="CLU_2607271_0_0_1"/>
<gene>
    <name evidence="1" type="ORF">RirG_109210</name>
</gene>
<protein>
    <submittedName>
        <fullName evidence="1">Uncharacterized protein</fullName>
    </submittedName>
</protein>
<dbReference type="OrthoDB" id="2462654at2759"/>
<name>A0A015JLB4_RHIIW</name>
<evidence type="ECO:0000313" key="1">
    <source>
        <dbReference type="EMBL" id="EXX68000.1"/>
    </source>
</evidence>
<accession>A0A015JLB4</accession>
<sequence length="79" mass="9136">MLVVVSATLYYDIDVAEMSGNKANRELVRFYFQFGKALSKRLAILLQSNPHTRLNKEVKEENINGAIRKRKEKFMTSLT</sequence>
<reference evidence="1 2" key="1">
    <citation type="submission" date="2014-02" db="EMBL/GenBank/DDBJ databases">
        <title>Single nucleus genome sequencing reveals high similarity among nuclei of an endomycorrhizal fungus.</title>
        <authorList>
            <person name="Lin K."/>
            <person name="Geurts R."/>
            <person name="Zhang Z."/>
            <person name="Limpens E."/>
            <person name="Saunders D.G."/>
            <person name="Mu D."/>
            <person name="Pang E."/>
            <person name="Cao H."/>
            <person name="Cha H."/>
            <person name="Lin T."/>
            <person name="Zhou Q."/>
            <person name="Shang Y."/>
            <person name="Li Y."/>
            <person name="Ivanov S."/>
            <person name="Sharma T."/>
            <person name="Velzen R.V."/>
            <person name="Ruijter N.D."/>
            <person name="Aanen D.K."/>
            <person name="Win J."/>
            <person name="Kamoun S."/>
            <person name="Bisseling T."/>
            <person name="Huang S."/>
        </authorList>
    </citation>
    <scope>NUCLEOTIDE SEQUENCE [LARGE SCALE GENOMIC DNA]</scope>
    <source>
        <strain evidence="2">DAOM197198w</strain>
    </source>
</reference>
<keyword evidence="2" id="KW-1185">Reference proteome</keyword>